<protein>
    <recommendedName>
        <fullName evidence="4">Outer membrane protein beta-barrel domain-containing protein</fullName>
    </recommendedName>
</protein>
<dbReference type="InterPro" id="IPR011250">
    <property type="entry name" value="OMP/PagP_B-barrel"/>
</dbReference>
<gene>
    <name evidence="2" type="ORF">ACFSTE_16815</name>
</gene>
<dbReference type="SUPFAM" id="SSF56925">
    <property type="entry name" value="OMPA-like"/>
    <property type="match status" value="1"/>
</dbReference>
<keyword evidence="3" id="KW-1185">Reference proteome</keyword>
<feature type="chain" id="PRO_5046323083" description="Outer membrane protein beta-barrel domain-containing protein" evidence="1">
    <location>
        <begin position="21"/>
        <end position="277"/>
    </location>
</feature>
<keyword evidence="1" id="KW-0732">Signal</keyword>
<sequence>MKKVFLIFISLLLGYSNGLAQGKLSKAKNELRKEKQSGSRSGNTDQAYETYTSYDDSFDSYIANSIAEGIFLGIAYVAGMVTYGTLIGEGAPRTMNHYPYREHSYGHYLFDSTATGASYNLHIKSSFFANDQSTSATALQLQYKFHPLISVEGSHLHFFERDVIANENLDISSLLINYHRVREKHISAWWGVGASYVANEVHHFGFAYQLGIEIFPIKPISLFTSWKQSFINHSSIDEYKLHLKYYLKNTAISTGFNYYEIGSHNMPGIHLGLELKL</sequence>
<evidence type="ECO:0000313" key="3">
    <source>
        <dbReference type="Proteomes" id="UP001597459"/>
    </source>
</evidence>
<feature type="signal peptide" evidence="1">
    <location>
        <begin position="1"/>
        <end position="20"/>
    </location>
</feature>
<evidence type="ECO:0000256" key="1">
    <source>
        <dbReference type="SAM" id="SignalP"/>
    </source>
</evidence>
<dbReference type="EMBL" id="JBHULX010000039">
    <property type="protein sequence ID" value="MFD2592502.1"/>
    <property type="molecule type" value="Genomic_DNA"/>
</dbReference>
<dbReference type="RefSeq" id="WP_378254533.1">
    <property type="nucleotide sequence ID" value="NZ_JBHSJV010000001.1"/>
</dbReference>
<reference evidence="3" key="1">
    <citation type="journal article" date="2019" name="Int. J. Syst. Evol. Microbiol.">
        <title>The Global Catalogue of Microorganisms (GCM) 10K type strain sequencing project: providing services to taxonomists for standard genome sequencing and annotation.</title>
        <authorList>
            <consortium name="The Broad Institute Genomics Platform"/>
            <consortium name="The Broad Institute Genome Sequencing Center for Infectious Disease"/>
            <person name="Wu L."/>
            <person name="Ma J."/>
        </authorList>
    </citation>
    <scope>NUCLEOTIDE SEQUENCE [LARGE SCALE GENOMIC DNA]</scope>
    <source>
        <strain evidence="3">KCTC 42423</strain>
    </source>
</reference>
<evidence type="ECO:0000313" key="2">
    <source>
        <dbReference type="EMBL" id="MFD2592502.1"/>
    </source>
</evidence>
<proteinExistence type="predicted"/>
<organism evidence="2 3">
    <name type="scientific">Aquimarina hainanensis</name>
    <dbReference type="NCBI Taxonomy" id="1578017"/>
    <lineage>
        <taxon>Bacteria</taxon>
        <taxon>Pseudomonadati</taxon>
        <taxon>Bacteroidota</taxon>
        <taxon>Flavobacteriia</taxon>
        <taxon>Flavobacteriales</taxon>
        <taxon>Flavobacteriaceae</taxon>
        <taxon>Aquimarina</taxon>
    </lineage>
</organism>
<accession>A0ABW5NAA6</accession>
<comment type="caution">
    <text evidence="2">The sequence shown here is derived from an EMBL/GenBank/DDBJ whole genome shotgun (WGS) entry which is preliminary data.</text>
</comment>
<name>A0ABW5NAA6_9FLAO</name>
<dbReference type="Proteomes" id="UP001597459">
    <property type="component" value="Unassembled WGS sequence"/>
</dbReference>
<evidence type="ECO:0008006" key="4">
    <source>
        <dbReference type="Google" id="ProtNLM"/>
    </source>
</evidence>